<evidence type="ECO:0000313" key="2">
    <source>
        <dbReference type="Proteomes" id="UP001271648"/>
    </source>
</evidence>
<dbReference type="RefSeq" id="WP_283732540.1">
    <property type="nucleotide sequence ID" value="NZ_CP125968.1"/>
</dbReference>
<reference evidence="1 2" key="1">
    <citation type="submission" date="2023-06" db="EMBL/GenBank/DDBJ databases">
        <title>Sporosarcina sp. nov., isolated from Korean traditional fermented seafood 'Jeotgal'.</title>
        <authorList>
            <person name="Yang A.I."/>
            <person name="Shin N.-R."/>
        </authorList>
    </citation>
    <scope>NUCLEOTIDE SEQUENCE [LARGE SCALE GENOMIC DNA]</scope>
    <source>
        <strain evidence="1 2">KCTC43456</strain>
    </source>
</reference>
<dbReference type="Proteomes" id="UP001271648">
    <property type="component" value="Unassembled WGS sequence"/>
</dbReference>
<proteinExistence type="predicted"/>
<organism evidence="1 2">
    <name type="scientific">Sporosarcina thermotolerans</name>
    <dbReference type="NCBI Taxonomy" id="633404"/>
    <lineage>
        <taxon>Bacteria</taxon>
        <taxon>Bacillati</taxon>
        <taxon>Bacillota</taxon>
        <taxon>Bacilli</taxon>
        <taxon>Bacillales</taxon>
        <taxon>Caryophanaceae</taxon>
        <taxon>Sporosarcina</taxon>
    </lineage>
</organism>
<name>A0AAW9AAS5_9BACL</name>
<accession>A0AAW9AAS5</accession>
<gene>
    <name evidence="1" type="ORF">QTL97_09070</name>
</gene>
<evidence type="ECO:0000313" key="1">
    <source>
        <dbReference type="EMBL" id="MDW0117085.1"/>
    </source>
</evidence>
<dbReference type="EMBL" id="JAUBDJ010000004">
    <property type="protein sequence ID" value="MDW0117085.1"/>
    <property type="molecule type" value="Genomic_DNA"/>
</dbReference>
<keyword evidence="2" id="KW-1185">Reference proteome</keyword>
<protein>
    <submittedName>
        <fullName evidence="1">Uncharacterized protein</fullName>
    </submittedName>
</protein>
<comment type="caution">
    <text evidence="1">The sequence shown here is derived from an EMBL/GenBank/DDBJ whole genome shotgun (WGS) entry which is preliminary data.</text>
</comment>
<dbReference type="AlphaFoldDB" id="A0AAW9AAS5"/>
<sequence length="103" mass="12216">MKESINESIASLPYFTVERSIEWFQQKHQQSSNTILLFQDSIKTEQNTFSLEHVLDLSYRPFSNGTGLFYLHTNRGVFTFEVKTDPNEFIESYRKLKGDYYPF</sequence>